<dbReference type="EMBL" id="CAUYUJ010015630">
    <property type="protein sequence ID" value="CAK0856396.1"/>
    <property type="molecule type" value="Genomic_DNA"/>
</dbReference>
<keyword evidence="3" id="KW-1185">Reference proteome</keyword>
<proteinExistence type="predicted"/>
<evidence type="ECO:0000313" key="2">
    <source>
        <dbReference type="EMBL" id="CAK0856396.1"/>
    </source>
</evidence>
<dbReference type="Proteomes" id="UP001189429">
    <property type="component" value="Unassembled WGS sequence"/>
</dbReference>
<gene>
    <name evidence="2" type="ORF">PCOR1329_LOCUS46794</name>
</gene>
<reference evidence="2" key="1">
    <citation type="submission" date="2023-10" db="EMBL/GenBank/DDBJ databases">
        <authorList>
            <person name="Chen Y."/>
            <person name="Shah S."/>
            <person name="Dougan E. K."/>
            <person name="Thang M."/>
            <person name="Chan C."/>
        </authorList>
    </citation>
    <scope>NUCLEOTIDE SEQUENCE [LARGE SCALE GENOMIC DNA]</scope>
</reference>
<comment type="caution">
    <text evidence="2">The sequence shown here is derived from an EMBL/GenBank/DDBJ whole genome shotgun (WGS) entry which is preliminary data.</text>
</comment>
<evidence type="ECO:0000313" key="3">
    <source>
        <dbReference type="Proteomes" id="UP001189429"/>
    </source>
</evidence>
<organism evidence="2 3">
    <name type="scientific">Prorocentrum cordatum</name>
    <dbReference type="NCBI Taxonomy" id="2364126"/>
    <lineage>
        <taxon>Eukaryota</taxon>
        <taxon>Sar</taxon>
        <taxon>Alveolata</taxon>
        <taxon>Dinophyceae</taxon>
        <taxon>Prorocentrales</taxon>
        <taxon>Prorocentraceae</taxon>
        <taxon>Prorocentrum</taxon>
    </lineage>
</organism>
<name>A0ABN9UB95_9DINO</name>
<sequence length="105" mass="11141">MVANGGTAPAQPCVDHIVAPTATIFLGCPLPCAAIKIKKCPGTPGWSQQGAGRHHSRTGARGRTAPATRGPHRGANYHRSSQMATAEQNIQNYMQSIQNMAKYSE</sequence>
<accession>A0ABN9UB95</accession>
<protein>
    <submittedName>
        <fullName evidence="2">Uncharacterized protein</fullName>
    </submittedName>
</protein>
<feature type="region of interest" description="Disordered" evidence="1">
    <location>
        <begin position="42"/>
        <end position="83"/>
    </location>
</feature>
<evidence type="ECO:0000256" key="1">
    <source>
        <dbReference type="SAM" id="MobiDB-lite"/>
    </source>
</evidence>